<sequence>MQYPVTPDGRYMVVRERLWRVSNPNLSEAERASFVHDLMSARREVKAAKAANDDTRLTKARRLVNAAKISLGERGPVWWQDGAKDFNRHMVKNTPYLDWYTQLDKPKE</sequence>
<dbReference type="Proteomes" id="UP000262073">
    <property type="component" value="Chromosome"/>
</dbReference>
<organism evidence="1 2">
    <name type="scientific">Salinimonas sediminis</name>
    <dbReference type="NCBI Taxonomy" id="2303538"/>
    <lineage>
        <taxon>Bacteria</taxon>
        <taxon>Pseudomonadati</taxon>
        <taxon>Pseudomonadota</taxon>
        <taxon>Gammaproteobacteria</taxon>
        <taxon>Alteromonadales</taxon>
        <taxon>Alteromonadaceae</taxon>
        <taxon>Alteromonas/Salinimonas group</taxon>
        <taxon>Salinimonas</taxon>
    </lineage>
</organism>
<dbReference type="KEGG" id="salm:D0Y50_09840"/>
<protein>
    <submittedName>
        <fullName evidence="1">Uncharacterized protein</fullName>
    </submittedName>
</protein>
<evidence type="ECO:0000313" key="2">
    <source>
        <dbReference type="Proteomes" id="UP000262073"/>
    </source>
</evidence>
<gene>
    <name evidence="1" type="ORF">D0Y50_09840</name>
</gene>
<dbReference type="OrthoDB" id="34459at2"/>
<name>A0A346NM89_9ALTE</name>
<accession>A0A346NM89</accession>
<dbReference type="AlphaFoldDB" id="A0A346NM89"/>
<evidence type="ECO:0000313" key="1">
    <source>
        <dbReference type="EMBL" id="AXR06646.1"/>
    </source>
</evidence>
<reference evidence="1 2" key="1">
    <citation type="submission" date="2018-08" db="EMBL/GenBank/DDBJ databases">
        <title>Salinimonas sediminis sp. nov., a piezophilic bacterium isolated from a deep-sea sediment sample from the New Britain Trench.</title>
        <authorList>
            <person name="Cao J."/>
        </authorList>
    </citation>
    <scope>NUCLEOTIDE SEQUENCE [LARGE SCALE GENOMIC DNA]</scope>
    <source>
        <strain evidence="1 2">N102</strain>
    </source>
</reference>
<dbReference type="EMBL" id="CP031769">
    <property type="protein sequence ID" value="AXR06646.1"/>
    <property type="molecule type" value="Genomic_DNA"/>
</dbReference>
<proteinExistence type="predicted"/>
<keyword evidence="2" id="KW-1185">Reference proteome</keyword>